<protein>
    <submittedName>
        <fullName evidence="1">Uncharacterized protein</fullName>
    </submittedName>
</protein>
<dbReference type="AlphaFoldDB" id="A0A318IPT1"/>
<dbReference type="EMBL" id="QJKB01000027">
    <property type="protein sequence ID" value="PXX33940.1"/>
    <property type="molecule type" value="Genomic_DNA"/>
</dbReference>
<evidence type="ECO:0000313" key="2">
    <source>
        <dbReference type="Proteomes" id="UP000247792"/>
    </source>
</evidence>
<sequence>MSDQENRPSSPWSSESHENPLVGKYERWKQGDWSTDIIIGGLDYPINIVAKGNEPCKAQLDRFTELIARLPEIIASSNLLDAPTDEWRNKHPEYRLASARISFIRLHEDGSFYFWLDAYPQDDWAPGFDISPDFKVTLAEWGV</sequence>
<dbReference type="Proteomes" id="UP000247792">
    <property type="component" value="Unassembled WGS sequence"/>
</dbReference>
<accession>A0A318IPT1</accession>
<proteinExistence type="predicted"/>
<organism evidence="1 2">
    <name type="scientific">Undibacterium pigrum</name>
    <dbReference type="NCBI Taxonomy" id="401470"/>
    <lineage>
        <taxon>Bacteria</taxon>
        <taxon>Pseudomonadati</taxon>
        <taxon>Pseudomonadota</taxon>
        <taxon>Betaproteobacteria</taxon>
        <taxon>Burkholderiales</taxon>
        <taxon>Oxalobacteraceae</taxon>
        <taxon>Undibacterium</taxon>
    </lineage>
</organism>
<keyword evidence="2" id="KW-1185">Reference proteome</keyword>
<name>A0A318IPT1_9BURK</name>
<comment type="caution">
    <text evidence="1">The sequence shown here is derived from an EMBL/GenBank/DDBJ whole genome shotgun (WGS) entry which is preliminary data.</text>
</comment>
<dbReference type="RefSeq" id="WP_110258470.1">
    <property type="nucleotide sequence ID" value="NZ_QJKB01000027.1"/>
</dbReference>
<dbReference type="OrthoDB" id="9874798at2"/>
<reference evidence="1 2" key="1">
    <citation type="submission" date="2018-05" db="EMBL/GenBank/DDBJ databases">
        <title>Genomic Encyclopedia of Type Strains, Phase IV (KMG-IV): sequencing the most valuable type-strain genomes for metagenomic binning, comparative biology and taxonomic classification.</title>
        <authorList>
            <person name="Goeker M."/>
        </authorList>
    </citation>
    <scope>NUCLEOTIDE SEQUENCE [LARGE SCALE GENOMIC DNA]</scope>
    <source>
        <strain evidence="1 2">DSM 19792</strain>
    </source>
</reference>
<gene>
    <name evidence="1" type="ORF">DFR42_12719</name>
</gene>
<evidence type="ECO:0000313" key="1">
    <source>
        <dbReference type="EMBL" id="PXX33940.1"/>
    </source>
</evidence>